<evidence type="ECO:0000313" key="5">
    <source>
        <dbReference type="Proteomes" id="UP000294947"/>
    </source>
</evidence>
<reference evidence="4 5" key="1">
    <citation type="submission" date="2019-03" db="EMBL/GenBank/DDBJ databases">
        <title>Draft genome sequences of novel Actinobacteria.</title>
        <authorList>
            <person name="Sahin N."/>
            <person name="Ay H."/>
            <person name="Saygin H."/>
        </authorList>
    </citation>
    <scope>NUCLEOTIDE SEQUENCE [LARGE SCALE GENOMIC DNA]</scope>
    <source>
        <strain evidence="4 5">7K502</strain>
    </source>
</reference>
<keyword evidence="2" id="KW-0012">Acyltransferase</keyword>
<evidence type="ECO:0000259" key="3">
    <source>
        <dbReference type="PROSITE" id="PS51186"/>
    </source>
</evidence>
<protein>
    <submittedName>
        <fullName evidence="4">GNAT family N-acetyltransferase</fullName>
    </submittedName>
</protein>
<dbReference type="SUPFAM" id="SSF55729">
    <property type="entry name" value="Acyl-CoA N-acyltransferases (Nat)"/>
    <property type="match status" value="1"/>
</dbReference>
<dbReference type="InterPro" id="IPR016181">
    <property type="entry name" value="Acyl_CoA_acyltransferase"/>
</dbReference>
<feature type="domain" description="N-acetyltransferase" evidence="3">
    <location>
        <begin position="14"/>
        <end position="173"/>
    </location>
</feature>
<dbReference type="OrthoDB" id="273614at2"/>
<dbReference type="Pfam" id="PF00583">
    <property type="entry name" value="Acetyltransf_1"/>
    <property type="match status" value="1"/>
</dbReference>
<dbReference type="EMBL" id="SMKW01000014">
    <property type="protein sequence ID" value="TDD51886.1"/>
    <property type="molecule type" value="Genomic_DNA"/>
</dbReference>
<name>A0A4R4Z274_9PSEU</name>
<dbReference type="GO" id="GO:0016747">
    <property type="term" value="F:acyltransferase activity, transferring groups other than amino-acyl groups"/>
    <property type="evidence" value="ECO:0007669"/>
    <property type="project" value="InterPro"/>
</dbReference>
<dbReference type="AlphaFoldDB" id="A0A4R4Z274"/>
<comment type="caution">
    <text evidence="4">The sequence shown here is derived from an EMBL/GenBank/DDBJ whole genome shotgun (WGS) entry which is preliminary data.</text>
</comment>
<dbReference type="PANTHER" id="PTHR43877">
    <property type="entry name" value="AMINOALKYLPHOSPHONATE N-ACETYLTRANSFERASE-RELATED-RELATED"/>
    <property type="match status" value="1"/>
</dbReference>
<organism evidence="4 5">
    <name type="scientific">Saccharopolyspora elongata</name>
    <dbReference type="NCBI Taxonomy" id="2530387"/>
    <lineage>
        <taxon>Bacteria</taxon>
        <taxon>Bacillati</taxon>
        <taxon>Actinomycetota</taxon>
        <taxon>Actinomycetes</taxon>
        <taxon>Pseudonocardiales</taxon>
        <taxon>Pseudonocardiaceae</taxon>
        <taxon>Saccharopolyspora</taxon>
    </lineage>
</organism>
<dbReference type="CDD" id="cd04301">
    <property type="entry name" value="NAT_SF"/>
    <property type="match status" value="1"/>
</dbReference>
<evidence type="ECO:0000256" key="2">
    <source>
        <dbReference type="ARBA" id="ARBA00023315"/>
    </source>
</evidence>
<keyword evidence="5" id="KW-1185">Reference proteome</keyword>
<dbReference type="PROSITE" id="PS51186">
    <property type="entry name" value="GNAT"/>
    <property type="match status" value="1"/>
</dbReference>
<keyword evidence="1 4" id="KW-0808">Transferase</keyword>
<dbReference type="RefSeq" id="WP_132484670.1">
    <property type="nucleotide sequence ID" value="NZ_SMKW01000014.1"/>
</dbReference>
<dbReference type="Gene3D" id="3.40.630.30">
    <property type="match status" value="1"/>
</dbReference>
<dbReference type="InterPro" id="IPR000182">
    <property type="entry name" value="GNAT_dom"/>
</dbReference>
<evidence type="ECO:0000256" key="1">
    <source>
        <dbReference type="ARBA" id="ARBA00022679"/>
    </source>
</evidence>
<dbReference type="InterPro" id="IPR050832">
    <property type="entry name" value="Bact_Acetyltransf"/>
</dbReference>
<gene>
    <name evidence="4" type="ORF">E1288_12940</name>
</gene>
<proteinExistence type="predicted"/>
<evidence type="ECO:0000313" key="4">
    <source>
        <dbReference type="EMBL" id="TDD51886.1"/>
    </source>
</evidence>
<accession>A0A4R4Z274</accession>
<dbReference type="Proteomes" id="UP000294947">
    <property type="component" value="Unassembled WGS sequence"/>
</dbReference>
<sequence length="173" mass="18925">MIAVGRGVTICGMTTIRAARSAEYEAIGEISARAYTERGNLSDDIDYTVVLRDAAGRAEHAELLVAVKGDEVLGTVTLVRHDSSYADLARPGELEFRMLAVAPEAVGNGVGRALVEAVIDRARAEGLERVVLCVRDSVKPARRLYERLGFERRPDRDWHPAPDVHLLGYALEL</sequence>